<dbReference type="SMART" id="SM00256">
    <property type="entry name" value="FBOX"/>
    <property type="match status" value="1"/>
</dbReference>
<dbReference type="InterPro" id="IPR032675">
    <property type="entry name" value="LRR_dom_sf"/>
</dbReference>
<dbReference type="Pfam" id="PF12937">
    <property type="entry name" value="F-box-like"/>
    <property type="match status" value="1"/>
</dbReference>
<feature type="compositionally biased region" description="Basic residues" evidence="1">
    <location>
        <begin position="30"/>
        <end position="39"/>
    </location>
</feature>
<feature type="compositionally biased region" description="Pro residues" evidence="1">
    <location>
        <begin position="675"/>
        <end position="688"/>
    </location>
</feature>
<proteinExistence type="predicted"/>
<dbReference type="GO" id="GO:0031146">
    <property type="term" value="P:SCF-dependent proteasomal ubiquitin-dependent protein catabolic process"/>
    <property type="evidence" value="ECO:0007669"/>
    <property type="project" value="InterPro"/>
</dbReference>
<name>A0A1I8GFL1_9PLAT</name>
<dbReference type="PANTHER" id="PTHR14753">
    <property type="entry name" value="F-BOX ONLY PROTEIN 38"/>
    <property type="match status" value="1"/>
</dbReference>
<evidence type="ECO:0000256" key="1">
    <source>
        <dbReference type="SAM" id="MobiDB-lite"/>
    </source>
</evidence>
<evidence type="ECO:0000313" key="3">
    <source>
        <dbReference type="Proteomes" id="UP000095280"/>
    </source>
</evidence>
<reference evidence="4" key="1">
    <citation type="submission" date="2016-11" db="UniProtKB">
        <authorList>
            <consortium name="WormBaseParasite"/>
        </authorList>
    </citation>
    <scope>IDENTIFICATION</scope>
</reference>
<feature type="region of interest" description="Disordered" evidence="1">
    <location>
        <begin position="1"/>
        <end position="66"/>
    </location>
</feature>
<dbReference type="PROSITE" id="PS50181">
    <property type="entry name" value="FBOX"/>
    <property type="match status" value="1"/>
</dbReference>
<sequence length="1057" mass="115967">MSASSASGSAAAASAGGTGAASSSASSASTRRKRGRRSGHGQQQLQQRASKRPRLQDEELSRGSGGYCSEDVGALADADDAVNSSGGSLDDLAAKAELFLGGGAGPSSGVGGSSGACGVTTRARIRESAALAMAEALRLRPKSFDHLPPEVYCRILQYLSVVELLRVTAVNRQFRAAVTKHLRLTKRINFCSGLPFTFLSERLDDATLSSVLALCPEVTHILGFYPRRILHRAQVGGRRALTYAGILQALKQCKKLKSIEIMDVDLMSRIFATFPRVKFHGMFRNRPDVWDCERAYEGPSPLPGSASKLLLNPHINSLTKVDLQCVCLNALPKMDCVRYLYLKWVRFSGNDPFGNFSAPKLQTFVMNNCAGPSNAFRYLRVFTAVARAQQLARLELVGLRFIGGLVEHIVDEMNGESRSFRTMQKLVLAGNKAITEIDAGYFLLASSACLGCVCLQSSLCKDSLFVALCHSQPVFPKLDTLVLGYRDPCPDVDRSPFSVEPSEYPCLMTDYGMAYVGRCFRRLASLTVSRAPFLTDPMRWLDQPMPLFEALRCLTLEKCPCINPNRLGALIIQLPNLEMLVLRDMFDPAPRGCGFLGLAAGQQWGIFPQSAPTHDSVQGFFVANPPAGRLLAAFPYFRNRLFGHPPDDIAAAAAAAMQLQHQHHHHLHQQHLQPPASPPPPPPPPAPPVQNSQQQSGSSATSAVSFYSRGVQTSVLPPEAPPESSQPAPPHPADDPHPARPASPPPPPPSFGAAGNGQISDDQPEPTFQPDQRDFWMARDVCLDTHDLRMLEPEEPVCLTLRSATLHAVHLERCGLTSLVCAAPRLRTLTTEACPRLRDFHLHASRCLRRVRVVACAAFNYRRFYRQLAELMASRRVDQRESGAGDDSLNVCFRPLGEYDPLAERLLLQLPGAHLLLTHDFKGRDAVDRDLDRLQSHFQQIFRDIMHFADNLIRRDYVKETQPSDSPSNRFGHGQLLRFESGHSAEGHPYDLLTDIPWIGECGVNPFPSLTDDADQLYQSLVETHALACYKMASRGLFLHVQCRDLRAAQPAAASAT</sequence>
<dbReference type="InterPro" id="IPR036047">
    <property type="entry name" value="F-box-like_dom_sf"/>
</dbReference>
<dbReference type="WBParaSite" id="maker-uti_cns_0001725-snap-gene-0.13-mRNA-1">
    <property type="protein sequence ID" value="maker-uti_cns_0001725-snap-gene-0.13-mRNA-1"/>
    <property type="gene ID" value="maker-uti_cns_0001725-snap-gene-0.13"/>
</dbReference>
<evidence type="ECO:0000313" key="4">
    <source>
        <dbReference type="WBParaSite" id="maker-uti_cns_0001725-snap-gene-0.13-mRNA-1"/>
    </source>
</evidence>
<dbReference type="GO" id="GO:0005737">
    <property type="term" value="C:cytoplasm"/>
    <property type="evidence" value="ECO:0007669"/>
    <property type="project" value="TreeGrafter"/>
</dbReference>
<dbReference type="PANTHER" id="PTHR14753:SF3">
    <property type="entry name" value="F-BOX ONLY PROTEIN 38"/>
    <property type="match status" value="1"/>
</dbReference>
<protein>
    <submittedName>
        <fullName evidence="4">F-box domain-containing protein</fullName>
    </submittedName>
</protein>
<organism evidence="3 4">
    <name type="scientific">Macrostomum lignano</name>
    <dbReference type="NCBI Taxonomy" id="282301"/>
    <lineage>
        <taxon>Eukaryota</taxon>
        <taxon>Metazoa</taxon>
        <taxon>Spiralia</taxon>
        <taxon>Lophotrochozoa</taxon>
        <taxon>Platyhelminthes</taxon>
        <taxon>Rhabditophora</taxon>
        <taxon>Macrostomorpha</taxon>
        <taxon>Macrostomida</taxon>
        <taxon>Macrostomidae</taxon>
        <taxon>Macrostomum</taxon>
    </lineage>
</organism>
<feature type="compositionally biased region" description="Low complexity" evidence="1">
    <location>
        <begin position="689"/>
        <end position="708"/>
    </location>
</feature>
<dbReference type="InterPro" id="IPR001810">
    <property type="entry name" value="F-box_dom"/>
</dbReference>
<dbReference type="Proteomes" id="UP000095280">
    <property type="component" value="Unplaced"/>
</dbReference>
<feature type="region of interest" description="Disordered" evidence="1">
    <location>
        <begin position="655"/>
        <end position="771"/>
    </location>
</feature>
<dbReference type="Gene3D" id="1.20.1280.50">
    <property type="match status" value="1"/>
</dbReference>
<dbReference type="InterPro" id="IPR042354">
    <property type="entry name" value="FBX38"/>
</dbReference>
<evidence type="ECO:0000259" key="2">
    <source>
        <dbReference type="PROSITE" id="PS50181"/>
    </source>
</evidence>
<dbReference type="SUPFAM" id="SSF81383">
    <property type="entry name" value="F-box domain"/>
    <property type="match status" value="1"/>
</dbReference>
<dbReference type="AlphaFoldDB" id="A0A1I8GFL1"/>
<keyword evidence="3" id="KW-1185">Reference proteome</keyword>
<dbReference type="GO" id="GO:0005634">
    <property type="term" value="C:nucleus"/>
    <property type="evidence" value="ECO:0007669"/>
    <property type="project" value="TreeGrafter"/>
</dbReference>
<accession>A0A1I8GFL1</accession>
<dbReference type="GO" id="GO:0070936">
    <property type="term" value="P:protein K48-linked ubiquitination"/>
    <property type="evidence" value="ECO:0007669"/>
    <property type="project" value="TreeGrafter"/>
</dbReference>
<feature type="compositionally biased region" description="Pro residues" evidence="1">
    <location>
        <begin position="739"/>
        <end position="750"/>
    </location>
</feature>
<dbReference type="Gene3D" id="3.80.10.10">
    <property type="entry name" value="Ribonuclease Inhibitor"/>
    <property type="match status" value="1"/>
</dbReference>
<feature type="compositionally biased region" description="Low complexity" evidence="1">
    <location>
        <begin position="1"/>
        <end position="29"/>
    </location>
</feature>
<dbReference type="SUPFAM" id="SSF52047">
    <property type="entry name" value="RNI-like"/>
    <property type="match status" value="1"/>
</dbReference>
<feature type="domain" description="F-box" evidence="2">
    <location>
        <begin position="141"/>
        <end position="188"/>
    </location>
</feature>